<reference evidence="7 8" key="1">
    <citation type="journal article" date="2016" name="Nat. Commun.">
        <title>Thousands of microbial genomes shed light on interconnected biogeochemical processes in an aquifer system.</title>
        <authorList>
            <person name="Anantharaman K."/>
            <person name="Brown C.T."/>
            <person name="Hug L.A."/>
            <person name="Sharon I."/>
            <person name="Castelle C.J."/>
            <person name="Probst A.J."/>
            <person name="Thomas B.C."/>
            <person name="Singh A."/>
            <person name="Wilkins M.J."/>
            <person name="Karaoz U."/>
            <person name="Brodie E.L."/>
            <person name="Williams K.H."/>
            <person name="Hubbard S.S."/>
            <person name="Banfield J.F."/>
        </authorList>
    </citation>
    <scope>NUCLEOTIDE SEQUENCE [LARGE SCALE GENOMIC DNA]</scope>
</reference>
<evidence type="ECO:0000256" key="1">
    <source>
        <dbReference type="ARBA" id="ARBA00007320"/>
    </source>
</evidence>
<sequence>MRIPKRRGFANKSVIDKPKILNLRDLALAIKTGDIGASPVVVNLAFLKTRKLVPASYRGAVKVLGDGEVRVPVRVEGLRVSESVKAKIEKAGGHIVEADGTRKTAVLEAERRGKNNPRKSASI</sequence>
<dbReference type="InterPro" id="IPR005749">
    <property type="entry name" value="Ribosomal_uL15_bac-type"/>
</dbReference>
<gene>
    <name evidence="7" type="ORF">A2945_04745</name>
</gene>
<dbReference type="GO" id="GO:0003735">
    <property type="term" value="F:structural constituent of ribosome"/>
    <property type="evidence" value="ECO:0007669"/>
    <property type="project" value="InterPro"/>
</dbReference>
<evidence type="ECO:0000313" key="8">
    <source>
        <dbReference type="Proteomes" id="UP000178880"/>
    </source>
</evidence>
<dbReference type="Pfam" id="PF00828">
    <property type="entry name" value="Ribosomal_L27A"/>
    <property type="match status" value="1"/>
</dbReference>
<dbReference type="GO" id="GO:0022625">
    <property type="term" value="C:cytosolic large ribosomal subunit"/>
    <property type="evidence" value="ECO:0007669"/>
    <property type="project" value="TreeGrafter"/>
</dbReference>
<dbReference type="EMBL" id="MHLA01000017">
    <property type="protein sequence ID" value="OGY99251.1"/>
    <property type="molecule type" value="Genomic_DNA"/>
</dbReference>
<dbReference type="GO" id="GO:0006412">
    <property type="term" value="P:translation"/>
    <property type="evidence" value="ECO:0007669"/>
    <property type="project" value="InterPro"/>
</dbReference>
<evidence type="ECO:0000256" key="5">
    <source>
        <dbReference type="RuleBase" id="RU003889"/>
    </source>
</evidence>
<comment type="similarity">
    <text evidence="1">Belongs to the universal ribosomal protein uL15 family.</text>
</comment>
<evidence type="ECO:0000313" key="7">
    <source>
        <dbReference type="EMBL" id="OGY99251.1"/>
    </source>
</evidence>
<accession>A0A1G2CDH8</accession>
<proteinExistence type="inferred from homology"/>
<keyword evidence="2" id="KW-0689">Ribosomal protein</keyword>
<protein>
    <recommendedName>
        <fullName evidence="4 5">50S ribosomal protein L15</fullName>
    </recommendedName>
</protein>
<name>A0A1G2CDH8_9BACT</name>
<evidence type="ECO:0000256" key="4">
    <source>
        <dbReference type="ARBA" id="ARBA00035497"/>
    </source>
</evidence>
<evidence type="ECO:0000259" key="6">
    <source>
        <dbReference type="Pfam" id="PF00828"/>
    </source>
</evidence>
<dbReference type="AlphaFoldDB" id="A0A1G2CDH8"/>
<comment type="caution">
    <text evidence="7">The sequence shown here is derived from an EMBL/GenBank/DDBJ whole genome shotgun (WGS) entry which is preliminary data.</text>
</comment>
<dbReference type="STRING" id="1798650.A2945_04745"/>
<feature type="domain" description="Large ribosomal subunit protein uL15/eL18" evidence="6">
    <location>
        <begin position="21"/>
        <end position="96"/>
    </location>
</feature>
<dbReference type="Proteomes" id="UP000178880">
    <property type="component" value="Unassembled WGS sequence"/>
</dbReference>
<dbReference type="SUPFAM" id="SSF52080">
    <property type="entry name" value="Ribosomal proteins L15p and L18e"/>
    <property type="match status" value="1"/>
</dbReference>
<dbReference type="InterPro" id="IPR036227">
    <property type="entry name" value="Ribosomal_uL15/eL18_sf"/>
</dbReference>
<evidence type="ECO:0000256" key="3">
    <source>
        <dbReference type="ARBA" id="ARBA00023274"/>
    </source>
</evidence>
<dbReference type="InterPro" id="IPR021131">
    <property type="entry name" value="Ribosomal_uL15/eL18"/>
</dbReference>
<dbReference type="PANTHER" id="PTHR12934">
    <property type="entry name" value="50S RIBOSOMAL PROTEIN L15"/>
    <property type="match status" value="1"/>
</dbReference>
<organism evidence="7 8">
    <name type="scientific">Candidatus Liptonbacteria bacterium RIFCSPLOWO2_01_FULL_52_25</name>
    <dbReference type="NCBI Taxonomy" id="1798650"/>
    <lineage>
        <taxon>Bacteria</taxon>
        <taxon>Candidatus Liptoniibacteriota</taxon>
    </lineage>
</organism>
<dbReference type="Gene3D" id="3.100.10.10">
    <property type="match status" value="1"/>
</dbReference>
<evidence type="ECO:0000256" key="2">
    <source>
        <dbReference type="ARBA" id="ARBA00022980"/>
    </source>
</evidence>
<dbReference type="PANTHER" id="PTHR12934:SF11">
    <property type="entry name" value="LARGE RIBOSOMAL SUBUNIT PROTEIN UL15M"/>
    <property type="match status" value="1"/>
</dbReference>
<keyword evidence="3" id="KW-0687">Ribonucleoprotein</keyword>